<comment type="caution">
    <text evidence="1">The sequence shown here is derived from an EMBL/GenBank/DDBJ whole genome shotgun (WGS) entry which is preliminary data.</text>
</comment>
<organism evidence="1">
    <name type="scientific">mine drainage metagenome</name>
    <dbReference type="NCBI Taxonomy" id="410659"/>
    <lineage>
        <taxon>unclassified sequences</taxon>
        <taxon>metagenomes</taxon>
        <taxon>ecological metagenomes</taxon>
    </lineage>
</organism>
<dbReference type="Pfam" id="PF09438">
    <property type="entry name" value="DUF2017"/>
    <property type="match status" value="1"/>
</dbReference>
<dbReference type="AlphaFoldDB" id="A0A1J5Q7M4"/>
<dbReference type="InterPro" id="IPR018561">
    <property type="entry name" value="AosR"/>
</dbReference>
<reference evidence="1" key="1">
    <citation type="submission" date="2016-10" db="EMBL/GenBank/DDBJ databases">
        <title>Sequence of Gallionella enrichment culture.</title>
        <authorList>
            <person name="Poehlein A."/>
            <person name="Muehling M."/>
            <person name="Daniel R."/>
        </authorList>
    </citation>
    <scope>NUCLEOTIDE SEQUENCE</scope>
</reference>
<gene>
    <name evidence="1" type="ORF">GALL_388640</name>
</gene>
<sequence length="178" mass="20114">MASFTKIDSGLLLELNEDEVPVLRRAAMDVLEIITDRVSSAGSDDPLAQMVGISTHDQLPDDPILARLFPNAYDDEQLSSEFRRYTETSLHEKKEQTITNLLSALPVEGAVSIELDRGGIDQWMRAINDLRLALGVVLDIDHNSDERFAEIDEADPIFFTLQVFYWLGWLQENLIEHA</sequence>
<accession>A0A1J5Q7M4</accession>
<dbReference type="EMBL" id="MLJW01001221">
    <property type="protein sequence ID" value="OIQ79400.1"/>
    <property type="molecule type" value="Genomic_DNA"/>
</dbReference>
<protein>
    <submittedName>
        <fullName evidence="1">Uncharacterized protein</fullName>
    </submittedName>
</protein>
<evidence type="ECO:0000313" key="1">
    <source>
        <dbReference type="EMBL" id="OIQ79400.1"/>
    </source>
</evidence>
<proteinExistence type="predicted"/>
<name>A0A1J5Q7M4_9ZZZZ</name>